<evidence type="ECO:0000313" key="1">
    <source>
        <dbReference type="EMBL" id="RVW92758.1"/>
    </source>
</evidence>
<dbReference type="AlphaFoldDB" id="A0A438I7R4"/>
<dbReference type="Proteomes" id="UP000288805">
    <property type="component" value="Unassembled WGS sequence"/>
</dbReference>
<protein>
    <submittedName>
        <fullName evidence="1">Uncharacterized protein</fullName>
    </submittedName>
</protein>
<reference evidence="1 2" key="1">
    <citation type="journal article" date="2018" name="PLoS Genet.">
        <title>Population sequencing reveals clonal diversity and ancestral inbreeding in the grapevine cultivar Chardonnay.</title>
        <authorList>
            <person name="Roach M.J."/>
            <person name="Johnson D.L."/>
            <person name="Bohlmann J."/>
            <person name="van Vuuren H.J."/>
            <person name="Jones S.J."/>
            <person name="Pretorius I.S."/>
            <person name="Schmidt S.A."/>
            <person name="Borneman A.R."/>
        </authorList>
    </citation>
    <scope>NUCLEOTIDE SEQUENCE [LARGE SCALE GENOMIC DNA]</scope>
    <source>
        <strain evidence="2">cv. Chardonnay</strain>
        <tissue evidence="1">Leaf</tissue>
    </source>
</reference>
<proteinExistence type="predicted"/>
<sequence length="74" mass="8915">MLENCYKEEIFLEEGGVEEITRKYGGEEGGWCLRVSREKYGMVVWKTIRRRWENFNDRIRVEGGQWTKDRILKG</sequence>
<evidence type="ECO:0000313" key="2">
    <source>
        <dbReference type="Proteomes" id="UP000288805"/>
    </source>
</evidence>
<organism evidence="1 2">
    <name type="scientific">Vitis vinifera</name>
    <name type="common">Grape</name>
    <dbReference type="NCBI Taxonomy" id="29760"/>
    <lineage>
        <taxon>Eukaryota</taxon>
        <taxon>Viridiplantae</taxon>
        <taxon>Streptophyta</taxon>
        <taxon>Embryophyta</taxon>
        <taxon>Tracheophyta</taxon>
        <taxon>Spermatophyta</taxon>
        <taxon>Magnoliopsida</taxon>
        <taxon>eudicotyledons</taxon>
        <taxon>Gunneridae</taxon>
        <taxon>Pentapetalae</taxon>
        <taxon>rosids</taxon>
        <taxon>Vitales</taxon>
        <taxon>Vitaceae</taxon>
        <taxon>Viteae</taxon>
        <taxon>Vitis</taxon>
    </lineage>
</organism>
<dbReference type="EMBL" id="QGNW01000134">
    <property type="protein sequence ID" value="RVW92758.1"/>
    <property type="molecule type" value="Genomic_DNA"/>
</dbReference>
<gene>
    <name evidence="1" type="ORF">CK203_042530</name>
</gene>
<accession>A0A438I7R4</accession>
<name>A0A438I7R4_VITVI</name>
<comment type="caution">
    <text evidence="1">The sequence shown here is derived from an EMBL/GenBank/DDBJ whole genome shotgun (WGS) entry which is preliminary data.</text>
</comment>